<keyword evidence="2" id="KW-0732">Signal</keyword>
<proteinExistence type="predicted"/>
<feature type="region of interest" description="Disordered" evidence="1">
    <location>
        <begin position="77"/>
        <end position="130"/>
    </location>
</feature>
<dbReference type="Proteomes" id="UP000266673">
    <property type="component" value="Unassembled WGS sequence"/>
</dbReference>
<protein>
    <submittedName>
        <fullName evidence="3">Uncharacterized protein</fullName>
    </submittedName>
</protein>
<sequence>MQFKFFILCLFLPTIALARIPYRRAETTLTPITTEPPSERSEPPFERLKCNLQIEDDEDIKEHEIQIEDEDVEKCKSILQDEEGEEVKQDGGVEDEYEDDDGVGDEDDDMGNKKDTEDDLKSKSANLYAR</sequence>
<evidence type="ECO:0000313" key="3">
    <source>
        <dbReference type="EMBL" id="RIB16114.1"/>
    </source>
</evidence>
<keyword evidence="4" id="KW-1185">Reference proteome</keyword>
<evidence type="ECO:0000256" key="2">
    <source>
        <dbReference type="SAM" id="SignalP"/>
    </source>
</evidence>
<name>A0A397V0R6_9GLOM</name>
<dbReference type="EMBL" id="QKWP01000701">
    <property type="protein sequence ID" value="RIB16114.1"/>
    <property type="molecule type" value="Genomic_DNA"/>
</dbReference>
<accession>A0A397V0R6</accession>
<dbReference type="AlphaFoldDB" id="A0A397V0R6"/>
<organism evidence="3 4">
    <name type="scientific">Gigaspora rosea</name>
    <dbReference type="NCBI Taxonomy" id="44941"/>
    <lineage>
        <taxon>Eukaryota</taxon>
        <taxon>Fungi</taxon>
        <taxon>Fungi incertae sedis</taxon>
        <taxon>Mucoromycota</taxon>
        <taxon>Glomeromycotina</taxon>
        <taxon>Glomeromycetes</taxon>
        <taxon>Diversisporales</taxon>
        <taxon>Gigasporaceae</taxon>
        <taxon>Gigaspora</taxon>
    </lineage>
</organism>
<reference evidence="3 4" key="1">
    <citation type="submission" date="2018-06" db="EMBL/GenBank/DDBJ databases">
        <title>Comparative genomics reveals the genomic features of Rhizophagus irregularis, R. cerebriforme, R. diaphanum and Gigaspora rosea, and their symbiotic lifestyle signature.</title>
        <authorList>
            <person name="Morin E."/>
            <person name="San Clemente H."/>
            <person name="Chen E.C.H."/>
            <person name="De La Providencia I."/>
            <person name="Hainaut M."/>
            <person name="Kuo A."/>
            <person name="Kohler A."/>
            <person name="Murat C."/>
            <person name="Tang N."/>
            <person name="Roy S."/>
            <person name="Loubradou J."/>
            <person name="Henrissat B."/>
            <person name="Grigoriev I.V."/>
            <person name="Corradi N."/>
            <person name="Roux C."/>
            <person name="Martin F.M."/>
        </authorList>
    </citation>
    <scope>NUCLEOTIDE SEQUENCE [LARGE SCALE GENOMIC DNA]</scope>
    <source>
        <strain evidence="3 4">DAOM 194757</strain>
    </source>
</reference>
<feature type="compositionally biased region" description="Acidic residues" evidence="1">
    <location>
        <begin position="92"/>
        <end position="109"/>
    </location>
</feature>
<feature type="chain" id="PRO_5017394027" evidence="2">
    <location>
        <begin position="19"/>
        <end position="130"/>
    </location>
</feature>
<feature type="signal peptide" evidence="2">
    <location>
        <begin position="1"/>
        <end position="18"/>
    </location>
</feature>
<evidence type="ECO:0000256" key="1">
    <source>
        <dbReference type="SAM" id="MobiDB-lite"/>
    </source>
</evidence>
<feature type="compositionally biased region" description="Basic and acidic residues" evidence="1">
    <location>
        <begin position="110"/>
        <end position="122"/>
    </location>
</feature>
<evidence type="ECO:0000313" key="4">
    <source>
        <dbReference type="Proteomes" id="UP000266673"/>
    </source>
</evidence>
<gene>
    <name evidence="3" type="ORF">C2G38_2190876</name>
</gene>
<comment type="caution">
    <text evidence="3">The sequence shown here is derived from an EMBL/GenBank/DDBJ whole genome shotgun (WGS) entry which is preliminary data.</text>
</comment>